<dbReference type="RefSeq" id="WP_007193499.1">
    <property type="nucleotide sequence ID" value="NZ_AFWV01000008.1"/>
</dbReference>
<evidence type="ECO:0000256" key="1">
    <source>
        <dbReference type="SAM" id="SignalP"/>
    </source>
</evidence>
<accession>F9UCH4</accession>
<evidence type="ECO:0008006" key="4">
    <source>
        <dbReference type="Google" id="ProtNLM"/>
    </source>
</evidence>
<sequence>MKTYPIVFAVSWLALAAGFTAFSPLSRDVQAAPVGETPAVACRAASLQLAQNLRWDHVRVWNQATFPVWVVCPVTNNTELWYSSADDTLNWYGPGSASLSVWFDSTAAPTASVLCTYLDIEPDIVDTSVTNFVTHTISAPGTLPGVTQQSFDLSLFNGFDASTITCRLDPSTGLNTYRVFYQKPLL</sequence>
<keyword evidence="3" id="KW-1185">Reference proteome</keyword>
<dbReference type="AlphaFoldDB" id="F9UCH4"/>
<feature type="chain" id="PRO_5003394145" description="Ig-like domain-containing protein" evidence="1">
    <location>
        <begin position="32"/>
        <end position="186"/>
    </location>
</feature>
<protein>
    <recommendedName>
        <fullName evidence="4">Ig-like domain-containing protein</fullName>
    </recommendedName>
</protein>
<proteinExistence type="predicted"/>
<evidence type="ECO:0000313" key="2">
    <source>
        <dbReference type="EMBL" id="EGV18087.1"/>
    </source>
</evidence>
<dbReference type="EMBL" id="AFWV01000008">
    <property type="protein sequence ID" value="EGV18087.1"/>
    <property type="molecule type" value="Genomic_DNA"/>
</dbReference>
<feature type="signal peptide" evidence="1">
    <location>
        <begin position="1"/>
        <end position="31"/>
    </location>
</feature>
<evidence type="ECO:0000313" key="3">
    <source>
        <dbReference type="Proteomes" id="UP000005459"/>
    </source>
</evidence>
<reference evidence="2 3" key="1">
    <citation type="submission" date="2011-06" db="EMBL/GenBank/DDBJ databases">
        <title>The draft genome of Thiocapsa marina 5811.</title>
        <authorList>
            <consortium name="US DOE Joint Genome Institute (JGI-PGF)"/>
            <person name="Lucas S."/>
            <person name="Han J."/>
            <person name="Cheng J.-F."/>
            <person name="Goodwin L."/>
            <person name="Pitluck S."/>
            <person name="Peters L."/>
            <person name="Land M.L."/>
            <person name="Hauser L."/>
            <person name="Vogl K."/>
            <person name="Liu Z."/>
            <person name="Imhoff J."/>
            <person name="Thiel V."/>
            <person name="Frigaard N.-U."/>
            <person name="Bryant D."/>
            <person name="Woyke T.J."/>
        </authorList>
    </citation>
    <scope>NUCLEOTIDE SEQUENCE [LARGE SCALE GENOMIC DNA]</scope>
    <source>
        <strain evidence="2 3">5811</strain>
    </source>
</reference>
<dbReference type="Proteomes" id="UP000005459">
    <property type="component" value="Unassembled WGS sequence"/>
</dbReference>
<gene>
    <name evidence="2" type="ORF">ThimaDRAFT_2626</name>
</gene>
<dbReference type="STRING" id="768671.ThimaDRAFT_2626"/>
<keyword evidence="1" id="KW-0732">Signal</keyword>
<organism evidence="2 3">
    <name type="scientific">Thiocapsa marina 5811</name>
    <dbReference type="NCBI Taxonomy" id="768671"/>
    <lineage>
        <taxon>Bacteria</taxon>
        <taxon>Pseudomonadati</taxon>
        <taxon>Pseudomonadota</taxon>
        <taxon>Gammaproteobacteria</taxon>
        <taxon>Chromatiales</taxon>
        <taxon>Chromatiaceae</taxon>
        <taxon>Thiocapsa</taxon>
    </lineage>
</organism>
<name>F9UCH4_9GAMM</name>